<reference evidence="11" key="1">
    <citation type="submission" date="2022-07" db="EMBL/GenBank/DDBJ databases">
        <title>Parvularcula maris sp. nov., an algicidal bacterium isolated from seawater.</title>
        <authorList>
            <person name="Li F."/>
        </authorList>
    </citation>
    <scope>NUCLEOTIDE SEQUENCE</scope>
    <source>
        <strain evidence="11">BGMRC 0090</strain>
    </source>
</reference>
<evidence type="ECO:0000256" key="8">
    <source>
        <dbReference type="SAM" id="Coils"/>
    </source>
</evidence>
<comment type="similarity">
    <text evidence="7">Belongs to the RNR ribonuclease family. RNase R subfamily.</text>
</comment>
<organism evidence="11 12">
    <name type="scientific">Parvularcula maris</name>
    <dbReference type="NCBI Taxonomy" id="2965077"/>
    <lineage>
        <taxon>Bacteria</taxon>
        <taxon>Pseudomonadati</taxon>
        <taxon>Pseudomonadota</taxon>
        <taxon>Alphaproteobacteria</taxon>
        <taxon>Parvularculales</taxon>
        <taxon>Parvularculaceae</taxon>
        <taxon>Parvularcula</taxon>
    </lineage>
</organism>
<keyword evidence="5 7" id="KW-0269">Exonuclease</keyword>
<comment type="catalytic activity">
    <reaction evidence="1 7">
        <text>Exonucleolytic cleavage in the 3'- to 5'-direction to yield nucleoside 5'-phosphates.</text>
        <dbReference type="EC" id="3.1.13.1"/>
    </reaction>
</comment>
<dbReference type="Gene3D" id="2.40.50.140">
    <property type="entry name" value="Nucleic acid-binding proteins"/>
    <property type="match status" value="1"/>
</dbReference>
<dbReference type="InterPro" id="IPR003029">
    <property type="entry name" value="S1_domain"/>
</dbReference>
<keyword evidence="2 7" id="KW-0963">Cytoplasm</keyword>
<dbReference type="AlphaFoldDB" id="A0A9X2L7D7"/>
<accession>A0A9X2L7D7</accession>
<gene>
    <name evidence="7 11" type="primary">rnr</name>
    <name evidence="11" type="ORF">NOG11_02760</name>
</gene>
<feature type="region of interest" description="Disordered" evidence="9">
    <location>
        <begin position="698"/>
        <end position="780"/>
    </location>
</feature>
<dbReference type="Pfam" id="PF00575">
    <property type="entry name" value="S1"/>
    <property type="match status" value="1"/>
</dbReference>
<dbReference type="SMART" id="SM00316">
    <property type="entry name" value="S1"/>
    <property type="match status" value="1"/>
</dbReference>
<dbReference type="Proteomes" id="UP001142610">
    <property type="component" value="Unassembled WGS sequence"/>
</dbReference>
<keyword evidence="12" id="KW-1185">Reference proteome</keyword>
<proteinExistence type="inferred from homology"/>
<dbReference type="InterPro" id="IPR050180">
    <property type="entry name" value="RNR_Ribonuclease"/>
</dbReference>
<dbReference type="Pfam" id="PF01726">
    <property type="entry name" value="LexA_DNA_bind"/>
    <property type="match status" value="1"/>
</dbReference>
<feature type="domain" description="S1 motif" evidence="10">
    <location>
        <begin position="618"/>
        <end position="699"/>
    </location>
</feature>
<dbReference type="InterPro" id="IPR004476">
    <property type="entry name" value="RNase_II/RNase_R"/>
</dbReference>
<dbReference type="EMBL" id="JANIBC010000001">
    <property type="protein sequence ID" value="MCQ8184299.1"/>
    <property type="molecule type" value="Genomic_DNA"/>
</dbReference>
<dbReference type="GO" id="GO:0003723">
    <property type="term" value="F:RNA binding"/>
    <property type="evidence" value="ECO:0007669"/>
    <property type="project" value="UniProtKB-UniRule"/>
</dbReference>
<evidence type="ECO:0000256" key="1">
    <source>
        <dbReference type="ARBA" id="ARBA00001849"/>
    </source>
</evidence>
<dbReference type="Gene3D" id="1.10.10.10">
    <property type="entry name" value="Winged helix-like DNA-binding domain superfamily/Winged helix DNA-binding domain"/>
    <property type="match status" value="1"/>
</dbReference>
<keyword evidence="3 7" id="KW-0540">Nuclease</keyword>
<dbReference type="HAMAP" id="MF_01895">
    <property type="entry name" value="RNase_R"/>
    <property type="match status" value="1"/>
</dbReference>
<keyword evidence="4 7" id="KW-0378">Hydrolase</keyword>
<comment type="function">
    <text evidence="7">3'-5' exoribonuclease that releases 5'-nucleoside monophosphates and is involved in maturation of structured RNAs.</text>
</comment>
<dbReference type="InterPro" id="IPR022966">
    <property type="entry name" value="RNase_II/R_CS"/>
</dbReference>
<evidence type="ECO:0000256" key="3">
    <source>
        <dbReference type="ARBA" id="ARBA00022722"/>
    </source>
</evidence>
<name>A0A9X2L7D7_9PROT</name>
<dbReference type="InterPro" id="IPR006199">
    <property type="entry name" value="LexA_DNA-bd_dom"/>
</dbReference>
<dbReference type="InterPro" id="IPR011805">
    <property type="entry name" value="RNase_R"/>
</dbReference>
<dbReference type="Pfam" id="PF00773">
    <property type="entry name" value="RNB"/>
    <property type="match status" value="1"/>
</dbReference>
<dbReference type="GO" id="GO:0006402">
    <property type="term" value="P:mRNA catabolic process"/>
    <property type="evidence" value="ECO:0007669"/>
    <property type="project" value="TreeGrafter"/>
</dbReference>
<evidence type="ECO:0000256" key="2">
    <source>
        <dbReference type="ARBA" id="ARBA00022490"/>
    </source>
</evidence>
<dbReference type="SUPFAM" id="SSF50249">
    <property type="entry name" value="Nucleic acid-binding proteins"/>
    <property type="match status" value="2"/>
</dbReference>
<evidence type="ECO:0000256" key="9">
    <source>
        <dbReference type="SAM" id="MobiDB-lite"/>
    </source>
</evidence>
<dbReference type="PANTHER" id="PTHR23355:SF9">
    <property type="entry name" value="DIS3-LIKE EXONUCLEASE 2"/>
    <property type="match status" value="1"/>
</dbReference>
<dbReference type="EC" id="3.1.13.1" evidence="7"/>
<dbReference type="NCBIfam" id="TIGR00358">
    <property type="entry name" value="3_prime_RNase"/>
    <property type="match status" value="1"/>
</dbReference>
<dbReference type="PROSITE" id="PS01175">
    <property type="entry name" value="RIBONUCLEASE_II"/>
    <property type="match status" value="1"/>
</dbReference>
<dbReference type="GO" id="GO:0006508">
    <property type="term" value="P:proteolysis"/>
    <property type="evidence" value="ECO:0007669"/>
    <property type="project" value="InterPro"/>
</dbReference>
<dbReference type="SMART" id="SM00955">
    <property type="entry name" value="RNB"/>
    <property type="match status" value="1"/>
</dbReference>
<dbReference type="Pfam" id="PF17876">
    <property type="entry name" value="CSD2"/>
    <property type="match status" value="1"/>
</dbReference>
<dbReference type="PROSITE" id="PS50126">
    <property type="entry name" value="S1"/>
    <property type="match status" value="1"/>
</dbReference>
<dbReference type="InterPro" id="IPR040476">
    <property type="entry name" value="CSD2"/>
</dbReference>
<feature type="compositionally biased region" description="Basic and acidic residues" evidence="9">
    <location>
        <begin position="738"/>
        <end position="751"/>
    </location>
</feature>
<evidence type="ECO:0000256" key="6">
    <source>
        <dbReference type="ARBA" id="ARBA00022884"/>
    </source>
</evidence>
<dbReference type="GO" id="GO:0004252">
    <property type="term" value="F:serine-type endopeptidase activity"/>
    <property type="evidence" value="ECO:0007669"/>
    <property type="project" value="InterPro"/>
</dbReference>
<dbReference type="InterPro" id="IPR001900">
    <property type="entry name" value="RNase_II/R"/>
</dbReference>
<dbReference type="RefSeq" id="WP_256618104.1">
    <property type="nucleotide sequence ID" value="NZ_JANIBC010000001.1"/>
</dbReference>
<dbReference type="PANTHER" id="PTHR23355">
    <property type="entry name" value="RIBONUCLEASE"/>
    <property type="match status" value="1"/>
</dbReference>
<keyword evidence="6 7" id="KW-0694">RNA-binding</keyword>
<dbReference type="GO" id="GO:0008859">
    <property type="term" value="F:exoribonuclease II activity"/>
    <property type="evidence" value="ECO:0007669"/>
    <property type="project" value="UniProtKB-UniRule"/>
</dbReference>
<evidence type="ECO:0000256" key="4">
    <source>
        <dbReference type="ARBA" id="ARBA00022801"/>
    </source>
</evidence>
<feature type="coiled-coil region" evidence="8">
    <location>
        <begin position="576"/>
        <end position="603"/>
    </location>
</feature>
<comment type="subcellular location">
    <subcellularLocation>
        <location evidence="7">Cytoplasm</location>
    </subcellularLocation>
</comment>
<protein>
    <recommendedName>
        <fullName evidence="7">Ribonuclease R</fullName>
        <shortName evidence="7">RNase R</shortName>
        <ecNumber evidence="7">3.1.13.1</ecNumber>
    </recommendedName>
</protein>
<dbReference type="CDD" id="cd04471">
    <property type="entry name" value="S1_RNase_R"/>
    <property type="match status" value="1"/>
</dbReference>
<evidence type="ECO:0000256" key="7">
    <source>
        <dbReference type="HAMAP-Rule" id="MF_01895"/>
    </source>
</evidence>
<dbReference type="InterPro" id="IPR036388">
    <property type="entry name" value="WH-like_DNA-bd_sf"/>
</dbReference>
<dbReference type="NCBIfam" id="TIGR02063">
    <property type="entry name" value="RNase_R"/>
    <property type="match status" value="1"/>
</dbReference>
<sequence length="780" mass="86578">MPIPSDQELIDFIESETKSSGDSPAQRDIAKAFGIKGADRAELRRALRRLEDEGKLRLEGKRARRPGQLPPVTVMTAQRMDGEGDLVCSLAQEEIEAEVLLPSKEAAKARPPIGVGDRFLGRIHQDGESLRASVIKVLPKPEGRILGTFTASKRSGGFVDPVSRRTKTSYEIGPKDTLGAKEGDLVFAEPVNQRGYGPKRGRVTEVVGSVTEERNLSLIALAEHDIPLEFPSDVMREAEAIGFQPSKHHVDLTGLPLVTIDPATARDHDDAVHAERLEDGGFRLTVAIADVSYFVRPGSAIDREAEKRGNSVYLPDRVVPMLPERLSNDLCSLKEGQERLALACEIEIGAKGGKRKHRFFRAKIKNHQNLAYERAQAIEDGEAEGLPVVGVLFEAYRALIAARERRQPLDLDMAERRIIMGEDGTVEGVERKERMDAHRLIEEFMVLANVCAAETLEEHRRTAIYRVHEPPDPERLAALREYLTGLGYSLPKADDIRSKNLNGVLKMARQRDEIDIIALSILRSQSQAVYDTENVGHFGLSLKRYAHFTSPIRRYADLTVHRGLVRALGLGEGAEREEDEERLDGIAEDISKTERAAVQAERDTQARMLAAFLEEQVGATFTGRISGVTRVGLFVTLDETGADGFVPMRTLGWEYFEHDEKRSRVVGQESGGTFSLGMPVKVRLVEVTPLQGGLRFDMLSKPALPSKKEKPKEEEKRPSRHEKAKGEARRARNKKRKEAAPKKAPAAEKAKLAGKRPASKKKEPAADAPKAFARRPKKKR</sequence>
<evidence type="ECO:0000313" key="11">
    <source>
        <dbReference type="EMBL" id="MCQ8184299.1"/>
    </source>
</evidence>
<dbReference type="InterPro" id="IPR012340">
    <property type="entry name" value="NA-bd_OB-fold"/>
</dbReference>
<comment type="caution">
    <text evidence="11">The sequence shown here is derived from an EMBL/GenBank/DDBJ whole genome shotgun (WGS) entry which is preliminary data.</text>
</comment>
<evidence type="ECO:0000313" key="12">
    <source>
        <dbReference type="Proteomes" id="UP001142610"/>
    </source>
</evidence>
<evidence type="ECO:0000256" key="5">
    <source>
        <dbReference type="ARBA" id="ARBA00022839"/>
    </source>
</evidence>
<dbReference type="GO" id="GO:0005829">
    <property type="term" value="C:cytosol"/>
    <property type="evidence" value="ECO:0007669"/>
    <property type="project" value="TreeGrafter"/>
</dbReference>
<feature type="compositionally biased region" description="Basic and acidic residues" evidence="9">
    <location>
        <begin position="706"/>
        <end position="717"/>
    </location>
</feature>
<keyword evidence="8" id="KW-0175">Coiled coil</keyword>
<evidence type="ECO:0000259" key="10">
    <source>
        <dbReference type="PROSITE" id="PS50126"/>
    </source>
</evidence>